<keyword evidence="2" id="KW-1185">Reference proteome</keyword>
<proteinExistence type="predicted"/>
<sequence length="294" mass="33527">MEIYRLHEKKKSLLSSIVRLKSDPNFTLNDKVNESDIINISDVMVDDVTKVGDDNNTDLIDSVQRPSMKDSAVSDSASGSLGTDWVKKIHNPLVKTPSRDEEVQVNMSREDVYGMLGFLQRDLDKLRTALDQKGSARSKVEKDDDSNVHVQTVEQLSKELKDLGHHTRVLEERLQESESIRCDLRRTISIATDMATEERQKCEELTRTKAALEKEMLKLARENRDLREGLETLSHARKRRNSRPPRASFSSDTHEDNACRVMYLPRAKARKISESEFSDLESPVVKSKSFPRTA</sequence>
<reference evidence="1" key="1">
    <citation type="submission" date="2020-04" db="EMBL/GenBank/DDBJ databases">
        <authorList>
            <person name="Alioto T."/>
            <person name="Alioto T."/>
            <person name="Gomez Garrido J."/>
        </authorList>
    </citation>
    <scope>NUCLEOTIDE SEQUENCE</scope>
    <source>
        <strain evidence="1">A484AB</strain>
    </source>
</reference>
<evidence type="ECO:0000313" key="2">
    <source>
        <dbReference type="Proteomes" id="UP001152795"/>
    </source>
</evidence>
<organism evidence="1 2">
    <name type="scientific">Paramuricea clavata</name>
    <name type="common">Red gorgonian</name>
    <name type="synonym">Violescent sea-whip</name>
    <dbReference type="NCBI Taxonomy" id="317549"/>
    <lineage>
        <taxon>Eukaryota</taxon>
        <taxon>Metazoa</taxon>
        <taxon>Cnidaria</taxon>
        <taxon>Anthozoa</taxon>
        <taxon>Octocorallia</taxon>
        <taxon>Malacalcyonacea</taxon>
        <taxon>Plexauridae</taxon>
        <taxon>Paramuricea</taxon>
    </lineage>
</organism>
<dbReference type="AlphaFoldDB" id="A0A7D9J2P5"/>
<comment type="caution">
    <text evidence="1">The sequence shown here is derived from an EMBL/GenBank/DDBJ whole genome shotgun (WGS) entry which is preliminary data.</text>
</comment>
<dbReference type="EMBL" id="CACRXK020010898">
    <property type="protein sequence ID" value="CAB4020312.1"/>
    <property type="molecule type" value="Genomic_DNA"/>
</dbReference>
<gene>
    <name evidence="1" type="ORF">PACLA_8A026850</name>
</gene>
<protein>
    <submittedName>
        <fullName evidence="1">Uncharacterized protein</fullName>
    </submittedName>
</protein>
<name>A0A7D9J2P5_PARCT</name>
<evidence type="ECO:0000313" key="1">
    <source>
        <dbReference type="EMBL" id="CAB4020312.1"/>
    </source>
</evidence>
<dbReference type="Proteomes" id="UP001152795">
    <property type="component" value="Unassembled WGS sequence"/>
</dbReference>
<accession>A0A7D9J2P5</accession>